<dbReference type="EMBL" id="JBIUYY010000004">
    <property type="protein sequence ID" value="MFJ2821819.1"/>
    <property type="molecule type" value="Genomic_DNA"/>
</dbReference>
<proteinExistence type="predicted"/>
<evidence type="ECO:0000313" key="1">
    <source>
        <dbReference type="EMBL" id="MFJ2821819.1"/>
    </source>
</evidence>
<gene>
    <name evidence="1" type="ORF">ACIO7M_11950</name>
</gene>
<sequence>MHGNTPGPSVETAWRAMAGFTVEPVATFPLAADRRGVHDLWLAHARRSGVIADDGTFLVTAVALRSADTGWIRARLTDTADVSRLVDDQQRIEFIARSASGDRICGITAEEYDYWVITLPLPPAPPQ</sequence>
<keyword evidence="2" id="KW-1185">Reference proteome</keyword>
<organism evidence="1 2">
    <name type="scientific">Streptomyces toxytricini</name>
    <name type="common">Actinomyces toxytricini</name>
    <dbReference type="NCBI Taxonomy" id="67369"/>
    <lineage>
        <taxon>Bacteria</taxon>
        <taxon>Bacillati</taxon>
        <taxon>Actinomycetota</taxon>
        <taxon>Actinomycetes</taxon>
        <taxon>Kitasatosporales</taxon>
        <taxon>Streptomycetaceae</taxon>
        <taxon>Streptomyces</taxon>
    </lineage>
</organism>
<evidence type="ECO:0000313" key="2">
    <source>
        <dbReference type="Proteomes" id="UP001617351"/>
    </source>
</evidence>
<name>A0ABW8EF05_STRT5</name>
<comment type="caution">
    <text evidence="1">The sequence shown here is derived from an EMBL/GenBank/DDBJ whole genome shotgun (WGS) entry which is preliminary data.</text>
</comment>
<reference evidence="1 2" key="1">
    <citation type="submission" date="2024-10" db="EMBL/GenBank/DDBJ databases">
        <title>The Natural Products Discovery Center: Release of the First 8490 Sequenced Strains for Exploring Actinobacteria Biosynthetic Diversity.</title>
        <authorList>
            <person name="Kalkreuter E."/>
            <person name="Kautsar S.A."/>
            <person name="Yang D."/>
            <person name="Bader C.D."/>
            <person name="Teijaro C.N."/>
            <person name="Fluegel L."/>
            <person name="Davis C.M."/>
            <person name="Simpson J.R."/>
            <person name="Lauterbach L."/>
            <person name="Steele A.D."/>
            <person name="Gui C."/>
            <person name="Meng S."/>
            <person name="Li G."/>
            <person name="Viehrig K."/>
            <person name="Ye F."/>
            <person name="Su P."/>
            <person name="Kiefer A.F."/>
            <person name="Nichols A."/>
            <person name="Cepeda A.J."/>
            <person name="Yan W."/>
            <person name="Fan B."/>
            <person name="Jiang Y."/>
            <person name="Adhikari A."/>
            <person name="Zheng C.-J."/>
            <person name="Schuster L."/>
            <person name="Cowan T.M."/>
            <person name="Smanski M.J."/>
            <person name="Chevrette M.G."/>
            <person name="De Carvalho L.P.S."/>
            <person name="Shen B."/>
        </authorList>
    </citation>
    <scope>NUCLEOTIDE SEQUENCE [LARGE SCALE GENOMIC DNA]</scope>
    <source>
        <strain evidence="1 2">NPDC087220</strain>
    </source>
</reference>
<dbReference type="RefSeq" id="WP_402380021.1">
    <property type="nucleotide sequence ID" value="NZ_JBIUYY010000004.1"/>
</dbReference>
<dbReference type="Proteomes" id="UP001617351">
    <property type="component" value="Unassembled WGS sequence"/>
</dbReference>
<protein>
    <submittedName>
        <fullName evidence="1">Uncharacterized protein</fullName>
    </submittedName>
</protein>
<accession>A0ABW8EF05</accession>